<organism evidence="2">
    <name type="scientific">Streptomyces sp. SID14436</name>
    <dbReference type="NCBI Taxonomy" id="2706070"/>
    <lineage>
        <taxon>Bacteria</taxon>
        <taxon>Bacillati</taxon>
        <taxon>Actinomycetota</taxon>
        <taxon>Actinomycetes</taxon>
        <taxon>Kitasatosporales</taxon>
        <taxon>Streptomycetaceae</taxon>
        <taxon>Streptomyces</taxon>
    </lineage>
</organism>
<evidence type="ECO:0000256" key="1">
    <source>
        <dbReference type="SAM" id="Phobius"/>
    </source>
</evidence>
<comment type="caution">
    <text evidence="2">The sequence shown here is derived from an EMBL/GenBank/DDBJ whole genome shotgun (WGS) entry which is preliminary data.</text>
</comment>
<accession>A0A6G3R117</accession>
<dbReference type="AlphaFoldDB" id="A0A6G3R117"/>
<feature type="transmembrane region" description="Helical" evidence="1">
    <location>
        <begin position="111"/>
        <end position="135"/>
    </location>
</feature>
<feature type="transmembrane region" description="Helical" evidence="1">
    <location>
        <begin position="141"/>
        <end position="161"/>
    </location>
</feature>
<sequence length="306" mass="31638">MTHLTMPRHDTGSGENHRVGGAGWTAAWLTGAVALAAEGGLALVVAMLASLREENYYGTDFIAFIGLAVMAVVTALLLALAGMIVSAAVVLPVVQLSRWSARRAGRAETPLWCLAVCGALAVLTAVGAAVVGALTDADPALLAYIPLGVLAGLTSAALCARAATVRRRTAARFVTVALVGAVGAALSVLVFVGGLVAYATGLIQEYEPPRLTETQLVGTWNDDRGGTLTLRADGTTVADDLGGEARCSGSGTWTREEGTQGGPRLELGGDDCLGRTYEIGGTEERPSLFYWIGDPDSGERYVLHRG</sequence>
<keyword evidence="1" id="KW-0812">Transmembrane</keyword>
<keyword evidence="1" id="KW-0472">Membrane</keyword>
<evidence type="ECO:0000313" key="2">
    <source>
        <dbReference type="EMBL" id="NEA89120.1"/>
    </source>
</evidence>
<feature type="transmembrane region" description="Helical" evidence="1">
    <location>
        <begin position="173"/>
        <end position="199"/>
    </location>
</feature>
<reference evidence="2" key="1">
    <citation type="submission" date="2020-01" db="EMBL/GenBank/DDBJ databases">
        <title>Insect and environment-associated Actinomycetes.</title>
        <authorList>
            <person name="Currrie C."/>
            <person name="Chevrette M."/>
            <person name="Carlson C."/>
            <person name="Stubbendieck R."/>
            <person name="Wendt-Pienkowski E."/>
        </authorList>
    </citation>
    <scope>NUCLEOTIDE SEQUENCE</scope>
    <source>
        <strain evidence="2">SID14436</strain>
    </source>
</reference>
<keyword evidence="1" id="KW-1133">Transmembrane helix</keyword>
<name>A0A6G3R117_9ACTN</name>
<protein>
    <submittedName>
        <fullName evidence="2">Uncharacterized protein</fullName>
    </submittedName>
</protein>
<gene>
    <name evidence="2" type="ORF">G3I53_24510</name>
</gene>
<dbReference type="RefSeq" id="WP_164333539.1">
    <property type="nucleotide sequence ID" value="NZ_JAAGMD010000676.1"/>
</dbReference>
<feature type="transmembrane region" description="Helical" evidence="1">
    <location>
        <begin position="21"/>
        <end position="49"/>
    </location>
</feature>
<proteinExistence type="predicted"/>
<feature type="transmembrane region" description="Helical" evidence="1">
    <location>
        <begin position="61"/>
        <end position="91"/>
    </location>
</feature>
<dbReference type="EMBL" id="JAAGMD010000676">
    <property type="protein sequence ID" value="NEA89120.1"/>
    <property type="molecule type" value="Genomic_DNA"/>
</dbReference>